<dbReference type="SUPFAM" id="SSF51182">
    <property type="entry name" value="RmlC-like cupins"/>
    <property type="match status" value="1"/>
</dbReference>
<comment type="caution">
    <text evidence="6">The sequence shown here is derived from an EMBL/GenBank/DDBJ whole genome shotgun (WGS) entry which is preliminary data.</text>
</comment>
<evidence type="ECO:0000313" key="7">
    <source>
        <dbReference type="Proteomes" id="UP000649151"/>
    </source>
</evidence>
<dbReference type="InterPro" id="IPR011051">
    <property type="entry name" value="RmlC_Cupin_sf"/>
</dbReference>
<dbReference type="Pfam" id="PF12833">
    <property type="entry name" value="HTH_18"/>
    <property type="match status" value="1"/>
</dbReference>
<evidence type="ECO:0000256" key="3">
    <source>
        <dbReference type="ARBA" id="ARBA00023163"/>
    </source>
</evidence>
<protein>
    <submittedName>
        <fullName evidence="6">Helix-turn-helix domain-containing protein</fullName>
    </submittedName>
</protein>
<dbReference type="SMART" id="SM00342">
    <property type="entry name" value="HTH_ARAC"/>
    <property type="match status" value="1"/>
</dbReference>
<dbReference type="EMBL" id="JACOQK010000001">
    <property type="protein sequence ID" value="MBC5786654.1"/>
    <property type="molecule type" value="Genomic_DNA"/>
</dbReference>
<keyword evidence="4" id="KW-0175">Coiled coil</keyword>
<keyword evidence="7" id="KW-1185">Reference proteome</keyword>
<dbReference type="InterPro" id="IPR014710">
    <property type="entry name" value="RmlC-like_jellyroll"/>
</dbReference>
<dbReference type="PANTHER" id="PTHR43280">
    <property type="entry name" value="ARAC-FAMILY TRANSCRIPTIONAL REGULATOR"/>
    <property type="match status" value="1"/>
</dbReference>
<dbReference type="PANTHER" id="PTHR43280:SF28">
    <property type="entry name" value="HTH-TYPE TRANSCRIPTIONAL ACTIVATOR RHAS"/>
    <property type="match status" value="1"/>
</dbReference>
<dbReference type="PROSITE" id="PS01124">
    <property type="entry name" value="HTH_ARAC_FAMILY_2"/>
    <property type="match status" value="1"/>
</dbReference>
<dbReference type="InterPro" id="IPR018060">
    <property type="entry name" value="HTH_AraC"/>
</dbReference>
<dbReference type="Proteomes" id="UP000649151">
    <property type="component" value="Unassembled WGS sequence"/>
</dbReference>
<organism evidence="6 7">
    <name type="scientific">Clostridium facile</name>
    <dbReference type="NCBI Taxonomy" id="2763035"/>
    <lineage>
        <taxon>Bacteria</taxon>
        <taxon>Bacillati</taxon>
        <taxon>Bacillota</taxon>
        <taxon>Clostridia</taxon>
        <taxon>Eubacteriales</taxon>
        <taxon>Clostridiaceae</taxon>
        <taxon>Clostridium</taxon>
    </lineage>
</organism>
<keyword evidence="2" id="KW-0238">DNA-binding</keyword>
<feature type="domain" description="HTH araC/xylS-type" evidence="5">
    <location>
        <begin position="254"/>
        <end position="350"/>
    </location>
</feature>
<dbReference type="InterPro" id="IPR009057">
    <property type="entry name" value="Homeodomain-like_sf"/>
</dbReference>
<dbReference type="RefSeq" id="WP_186995914.1">
    <property type="nucleotide sequence ID" value="NZ_JACOQK010000001.1"/>
</dbReference>
<evidence type="ECO:0000313" key="6">
    <source>
        <dbReference type="EMBL" id="MBC5786654.1"/>
    </source>
</evidence>
<keyword evidence="1" id="KW-0805">Transcription regulation</keyword>
<name>A0ABR7INE8_9CLOT</name>
<keyword evidence="3" id="KW-0804">Transcription</keyword>
<dbReference type="InterPro" id="IPR003313">
    <property type="entry name" value="AraC-bd"/>
</dbReference>
<dbReference type="Pfam" id="PF02311">
    <property type="entry name" value="AraC_binding"/>
    <property type="match status" value="1"/>
</dbReference>
<evidence type="ECO:0000259" key="5">
    <source>
        <dbReference type="PROSITE" id="PS01124"/>
    </source>
</evidence>
<evidence type="ECO:0000256" key="4">
    <source>
        <dbReference type="SAM" id="Coils"/>
    </source>
</evidence>
<reference evidence="6 7" key="1">
    <citation type="submission" date="2020-08" db="EMBL/GenBank/DDBJ databases">
        <title>Genome public.</title>
        <authorList>
            <person name="Liu C."/>
            <person name="Sun Q."/>
        </authorList>
    </citation>
    <scope>NUCLEOTIDE SEQUENCE [LARGE SCALE GENOMIC DNA]</scope>
    <source>
        <strain evidence="6 7">NSJ-27</strain>
    </source>
</reference>
<accession>A0ABR7INE8</accession>
<sequence>MMEKDNLIKQLKEIVKHELNTQEQLRNRLKKHQLQHPVQQWDGHEITIYQTENFFEPGQDIAIIFDSKYTKPLLEDFSVNAEIPLIAIPDFPITPPYHTHEFFEFFYVYQGKCYSTIEGQYREFQQGDICLYSLQSVHNIIKPEETDIIFNILIRPSLLKETFLTMLADNNPITHFFVDSLQDKELENPYMLFHCEPGSSIEFYLQKMIVEYFSNKSNEGTQKYLKILLLGFLTQLAAEYGKELDLEQLDLTQIQIMEYISNHYADGTLAKMAEYFHYSPRNMIYYLHKHTGKKFSELQKEARIQAMKRLLSTTKMPVSKIAEEVGYSIKFASTVFKQEIGMTMSQYRKQHQ</sequence>
<gene>
    <name evidence="6" type="ORF">H8Z77_01250</name>
</gene>
<feature type="coiled-coil region" evidence="4">
    <location>
        <begin position="8"/>
        <end position="35"/>
    </location>
</feature>
<dbReference type="Gene3D" id="2.60.120.10">
    <property type="entry name" value="Jelly Rolls"/>
    <property type="match status" value="1"/>
</dbReference>
<dbReference type="Gene3D" id="1.10.10.60">
    <property type="entry name" value="Homeodomain-like"/>
    <property type="match status" value="2"/>
</dbReference>
<evidence type="ECO:0000256" key="1">
    <source>
        <dbReference type="ARBA" id="ARBA00023015"/>
    </source>
</evidence>
<dbReference type="SUPFAM" id="SSF46689">
    <property type="entry name" value="Homeodomain-like"/>
    <property type="match status" value="1"/>
</dbReference>
<evidence type="ECO:0000256" key="2">
    <source>
        <dbReference type="ARBA" id="ARBA00023125"/>
    </source>
</evidence>
<proteinExistence type="predicted"/>